<dbReference type="SMART" id="SM00387">
    <property type="entry name" value="HATPase_c"/>
    <property type="match status" value="1"/>
</dbReference>
<proteinExistence type="predicted"/>
<dbReference type="GO" id="GO:0004674">
    <property type="term" value="F:protein serine/threonine kinase activity"/>
    <property type="evidence" value="ECO:0007669"/>
    <property type="project" value="UniProtKB-KW"/>
</dbReference>
<dbReference type="RefSeq" id="WP_046523004.1">
    <property type="nucleotide sequence ID" value="NZ_LAYY01000006.1"/>
</dbReference>
<dbReference type="EMBL" id="LAYY01000006">
    <property type="protein sequence ID" value="KKK38701.1"/>
    <property type="molecule type" value="Genomic_DNA"/>
</dbReference>
<dbReference type="AlphaFoldDB" id="A0A0M2SYB6"/>
<dbReference type="Gene3D" id="3.30.565.10">
    <property type="entry name" value="Histidine kinase-like ATPase, C-terminal domain"/>
    <property type="match status" value="1"/>
</dbReference>
<dbReference type="Proteomes" id="UP000034166">
    <property type="component" value="Unassembled WGS sequence"/>
</dbReference>
<comment type="caution">
    <text evidence="2">The sequence shown here is derived from an EMBL/GenBank/DDBJ whole genome shotgun (WGS) entry which is preliminary data.</text>
</comment>
<dbReference type="InterPro" id="IPR003594">
    <property type="entry name" value="HATPase_dom"/>
</dbReference>
<dbReference type="InterPro" id="IPR036890">
    <property type="entry name" value="HATPase_C_sf"/>
</dbReference>
<gene>
    <name evidence="2" type="ORF">WQ57_06835</name>
</gene>
<keyword evidence="3" id="KW-1185">Reference proteome</keyword>
<dbReference type="OrthoDB" id="9799195at2"/>
<keyword evidence="2" id="KW-0808">Transferase</keyword>
<dbReference type="CDD" id="cd16934">
    <property type="entry name" value="HATPase_RsbT-like"/>
    <property type="match status" value="1"/>
</dbReference>
<name>A0A0M2SYB6_9BACI</name>
<feature type="domain" description="Histidine kinase/HSP90-like ATPase" evidence="1">
    <location>
        <begin position="34"/>
        <end position="134"/>
    </location>
</feature>
<reference evidence="2 3" key="1">
    <citation type="submission" date="2015-04" db="EMBL/GenBank/DDBJ databases">
        <title>Taxonomic description and genome sequence of Bacillus campisalis sp. nov., a novel member of the genus Bacillus isolated from solar saltern.</title>
        <authorList>
            <person name="Mathan Kumar R."/>
            <person name="Kaur G."/>
            <person name="Kumar A."/>
            <person name="Singh N.K."/>
            <person name="Kaur N."/>
            <person name="Kumar N."/>
            <person name="Mayilraj S."/>
        </authorList>
    </citation>
    <scope>NUCLEOTIDE SEQUENCE [LARGE SCALE GENOMIC DNA]</scope>
    <source>
        <strain evidence="2 3">SA2-6</strain>
    </source>
</reference>
<organism evidence="2 3">
    <name type="scientific">Mesobacillus campisalis</name>
    <dbReference type="NCBI Taxonomy" id="1408103"/>
    <lineage>
        <taxon>Bacteria</taxon>
        <taxon>Bacillati</taxon>
        <taxon>Bacillota</taxon>
        <taxon>Bacilli</taxon>
        <taxon>Bacillales</taxon>
        <taxon>Bacillaceae</taxon>
        <taxon>Mesobacillus</taxon>
    </lineage>
</organism>
<evidence type="ECO:0000313" key="2">
    <source>
        <dbReference type="EMBL" id="KKK38701.1"/>
    </source>
</evidence>
<keyword evidence="2" id="KW-0723">Serine/threonine-protein kinase</keyword>
<dbReference type="PATRIC" id="fig|1408103.3.peg.1537"/>
<evidence type="ECO:0000313" key="3">
    <source>
        <dbReference type="Proteomes" id="UP000034166"/>
    </source>
</evidence>
<keyword evidence="2" id="KW-0418">Kinase</keyword>
<accession>A0A0M2SYB6</accession>
<dbReference type="SUPFAM" id="SSF55874">
    <property type="entry name" value="ATPase domain of HSP90 chaperone/DNA topoisomerase II/histidine kinase"/>
    <property type="match status" value="1"/>
</dbReference>
<evidence type="ECO:0000259" key="1">
    <source>
        <dbReference type="SMART" id="SM00387"/>
    </source>
</evidence>
<protein>
    <submittedName>
        <fullName evidence="2">Serine/threonine protein kinase</fullName>
    </submittedName>
</protein>
<dbReference type="Pfam" id="PF02518">
    <property type="entry name" value="HATPase_c"/>
    <property type="match status" value="1"/>
</dbReference>
<sequence>MEASTTIKIASTLDISKARQNGKDIAQKLGFSMVDQVRIKTIVSELARNIYLYAKLGEIVIETAHYQGKAGIKIVAKDQGPGIQDINKALEPGYTTSQGMGAGLSGVKNIADEFEIESCPGSGTTIVVTKWTGN</sequence>